<dbReference type="AlphaFoldDB" id="A0A804MHX2"/>
<feature type="region of interest" description="Disordered" evidence="1">
    <location>
        <begin position="1"/>
        <end position="52"/>
    </location>
</feature>
<reference evidence="3" key="2">
    <citation type="submission" date="2019-07" db="EMBL/GenBank/DDBJ databases">
        <authorList>
            <person name="Seetharam A."/>
            <person name="Woodhouse M."/>
            <person name="Cannon E."/>
        </authorList>
    </citation>
    <scope>NUCLEOTIDE SEQUENCE [LARGE SCALE GENOMIC DNA]</scope>
    <source>
        <strain evidence="3">cv. B73</strain>
    </source>
</reference>
<dbReference type="Pfam" id="PF12776">
    <property type="entry name" value="Myb_DNA-bind_3"/>
    <property type="match status" value="1"/>
</dbReference>
<feature type="compositionally biased region" description="Acidic residues" evidence="1">
    <location>
        <begin position="192"/>
        <end position="206"/>
    </location>
</feature>
<protein>
    <recommendedName>
        <fullName evidence="2">Myb/SANT-like domain-containing protein</fullName>
    </recommendedName>
</protein>
<evidence type="ECO:0000259" key="2">
    <source>
        <dbReference type="Pfam" id="PF12776"/>
    </source>
</evidence>
<keyword evidence="4" id="KW-1185">Reference proteome</keyword>
<dbReference type="EnsemblPlants" id="Zm00001eb086670_T001">
    <property type="protein sequence ID" value="Zm00001eb086670_P001"/>
    <property type="gene ID" value="Zm00001eb086670"/>
</dbReference>
<organism evidence="3 4">
    <name type="scientific">Zea mays</name>
    <name type="common">Maize</name>
    <dbReference type="NCBI Taxonomy" id="4577"/>
    <lineage>
        <taxon>Eukaryota</taxon>
        <taxon>Viridiplantae</taxon>
        <taxon>Streptophyta</taxon>
        <taxon>Embryophyta</taxon>
        <taxon>Tracheophyta</taxon>
        <taxon>Spermatophyta</taxon>
        <taxon>Magnoliopsida</taxon>
        <taxon>Liliopsida</taxon>
        <taxon>Poales</taxon>
        <taxon>Poaceae</taxon>
        <taxon>PACMAD clade</taxon>
        <taxon>Panicoideae</taxon>
        <taxon>Andropogonodae</taxon>
        <taxon>Andropogoneae</taxon>
        <taxon>Tripsacinae</taxon>
        <taxon>Zea</taxon>
    </lineage>
</organism>
<sequence length="233" mass="26422">MVGKGSPRFNIGGSPKLRRFIPTTSATKKKTSPKCSGAKKSGSSPRVVKQRADWNPGLERSLVDILHEFKESGYRGDNGWNSEGWNRMVKEFHVRNKYVSFTKSQIQDKEGQLKRDYKMLKAAKQQSGSTWNEKRNMVEGPPALWENLMVTFPKIKKFNNNKATFPLFDALGELYDGHLAEGTWNCTSLEAPQEEEPNEQLQDVEDGPQGFDLNVVHDVDDEVDDALTERNED</sequence>
<name>A0A804MHX2_MAIZE</name>
<proteinExistence type="predicted"/>
<evidence type="ECO:0000313" key="3">
    <source>
        <dbReference type="EnsemblPlants" id="Zm00001eb086670_P001"/>
    </source>
</evidence>
<dbReference type="InParanoid" id="A0A804MHX2"/>
<reference evidence="3" key="3">
    <citation type="submission" date="2021-05" db="UniProtKB">
        <authorList>
            <consortium name="EnsemblPlants"/>
        </authorList>
    </citation>
    <scope>IDENTIFICATION</scope>
    <source>
        <strain evidence="3">cv. B73</strain>
    </source>
</reference>
<evidence type="ECO:0000313" key="4">
    <source>
        <dbReference type="Proteomes" id="UP000007305"/>
    </source>
</evidence>
<feature type="region of interest" description="Disordered" evidence="1">
    <location>
        <begin position="191"/>
        <end position="233"/>
    </location>
</feature>
<evidence type="ECO:0000256" key="1">
    <source>
        <dbReference type="SAM" id="MobiDB-lite"/>
    </source>
</evidence>
<dbReference type="PANTHER" id="PTHR46934:SF14">
    <property type="entry name" value="OS11G0427500 PROTEIN"/>
    <property type="match status" value="1"/>
</dbReference>
<accession>A0A804MHX2</accession>
<dbReference type="InterPro" id="IPR024752">
    <property type="entry name" value="Myb/SANT-like_dom"/>
</dbReference>
<feature type="domain" description="Myb/SANT-like" evidence="2">
    <location>
        <begin position="54"/>
        <end position="147"/>
    </location>
</feature>
<reference evidence="4" key="1">
    <citation type="submission" date="2015-12" db="EMBL/GenBank/DDBJ databases">
        <title>Update maize B73 reference genome by single molecule sequencing technologies.</title>
        <authorList>
            <consortium name="Maize Genome Sequencing Project"/>
            <person name="Ware D."/>
        </authorList>
    </citation>
    <scope>NUCLEOTIDE SEQUENCE [LARGE SCALE GENOMIC DNA]</scope>
    <source>
        <strain evidence="4">cv. B73</strain>
    </source>
</reference>
<dbReference type="Proteomes" id="UP000007305">
    <property type="component" value="Chromosome 2"/>
</dbReference>
<dbReference type="Gramene" id="Zm00001eb086670_T001">
    <property type="protein sequence ID" value="Zm00001eb086670_P001"/>
    <property type="gene ID" value="Zm00001eb086670"/>
</dbReference>
<dbReference type="PANTHER" id="PTHR46934">
    <property type="entry name" value="MYB_DNA-BIND_3 DOMAIN-CONTAINING PROTEIN-RELATED"/>
    <property type="match status" value="1"/>
</dbReference>